<feature type="compositionally biased region" description="Basic and acidic residues" evidence="1">
    <location>
        <begin position="14"/>
        <end position="24"/>
    </location>
</feature>
<dbReference type="AlphaFoldDB" id="A0AAV5V2B8"/>
<comment type="caution">
    <text evidence="2">The sequence shown here is derived from an EMBL/GenBank/DDBJ whole genome shotgun (WGS) entry which is preliminary data.</text>
</comment>
<accession>A0AAV5V2B8</accession>
<evidence type="ECO:0000256" key="1">
    <source>
        <dbReference type="SAM" id="MobiDB-lite"/>
    </source>
</evidence>
<proteinExistence type="predicted"/>
<feature type="region of interest" description="Disordered" evidence="1">
    <location>
        <begin position="1"/>
        <end position="24"/>
    </location>
</feature>
<reference evidence="2" key="1">
    <citation type="submission" date="2023-10" db="EMBL/GenBank/DDBJ databases">
        <title>Genome assembly of Pristionchus species.</title>
        <authorList>
            <person name="Yoshida K."/>
            <person name="Sommer R.J."/>
        </authorList>
    </citation>
    <scope>NUCLEOTIDE SEQUENCE</scope>
    <source>
        <strain evidence="2">RS5133</strain>
    </source>
</reference>
<evidence type="ECO:0000313" key="2">
    <source>
        <dbReference type="EMBL" id="GMT12548.1"/>
    </source>
</evidence>
<dbReference type="EMBL" id="BTSY01000001">
    <property type="protein sequence ID" value="GMT12548.1"/>
    <property type="molecule type" value="Genomic_DNA"/>
</dbReference>
<sequence length="113" mass="13010">PEGEDPESQGIHLPIDRSDEPRPEYDGMTAAQYDVLRWKRIEASVSKIPLKKVALPTPEAEEAWKEEKRGDGFIFPEDRIPGVEYEIGEDGWKYQRKIPARSPHPKYVLEKHG</sequence>
<name>A0AAV5V2B8_9BILA</name>
<keyword evidence="3" id="KW-1185">Reference proteome</keyword>
<feature type="non-terminal residue" evidence="2">
    <location>
        <position position="1"/>
    </location>
</feature>
<evidence type="ECO:0000313" key="3">
    <source>
        <dbReference type="Proteomes" id="UP001432322"/>
    </source>
</evidence>
<dbReference type="Proteomes" id="UP001432322">
    <property type="component" value="Unassembled WGS sequence"/>
</dbReference>
<gene>
    <name evidence="2" type="ORF">PFISCL1PPCAC_3845</name>
</gene>
<feature type="non-terminal residue" evidence="2">
    <location>
        <position position="113"/>
    </location>
</feature>
<organism evidence="2 3">
    <name type="scientific">Pristionchus fissidentatus</name>
    <dbReference type="NCBI Taxonomy" id="1538716"/>
    <lineage>
        <taxon>Eukaryota</taxon>
        <taxon>Metazoa</taxon>
        <taxon>Ecdysozoa</taxon>
        <taxon>Nematoda</taxon>
        <taxon>Chromadorea</taxon>
        <taxon>Rhabditida</taxon>
        <taxon>Rhabditina</taxon>
        <taxon>Diplogasteromorpha</taxon>
        <taxon>Diplogasteroidea</taxon>
        <taxon>Neodiplogasteridae</taxon>
        <taxon>Pristionchus</taxon>
    </lineage>
</organism>
<protein>
    <submittedName>
        <fullName evidence="2">Uncharacterized protein</fullName>
    </submittedName>
</protein>